<proteinExistence type="predicted"/>
<evidence type="ECO:0000313" key="3">
    <source>
        <dbReference type="Proteomes" id="UP000002729"/>
    </source>
</evidence>
<dbReference type="GeneID" id="20227123"/>
<dbReference type="eggNOG" id="ENOG502SQIP">
    <property type="taxonomic scope" value="Eukaryota"/>
</dbReference>
<keyword evidence="1" id="KW-0812">Transmembrane</keyword>
<feature type="non-terminal residue" evidence="2">
    <location>
        <position position="313"/>
    </location>
</feature>
<evidence type="ECO:0008006" key="4">
    <source>
        <dbReference type="Google" id="ProtNLM"/>
    </source>
</evidence>
<accession>F0YR72</accession>
<organism evidence="3">
    <name type="scientific">Aureococcus anophagefferens</name>
    <name type="common">Harmful bloom alga</name>
    <dbReference type="NCBI Taxonomy" id="44056"/>
    <lineage>
        <taxon>Eukaryota</taxon>
        <taxon>Sar</taxon>
        <taxon>Stramenopiles</taxon>
        <taxon>Ochrophyta</taxon>
        <taxon>Pelagophyceae</taxon>
        <taxon>Pelagomonadales</taxon>
        <taxon>Pelagomonadaceae</taxon>
        <taxon>Aureococcus</taxon>
    </lineage>
</organism>
<evidence type="ECO:0000256" key="1">
    <source>
        <dbReference type="SAM" id="Phobius"/>
    </source>
</evidence>
<feature type="transmembrane region" description="Helical" evidence="1">
    <location>
        <begin position="6"/>
        <end position="27"/>
    </location>
</feature>
<dbReference type="OrthoDB" id="10267668at2759"/>
<dbReference type="Pfam" id="PF11288">
    <property type="entry name" value="DUF3089"/>
    <property type="match status" value="1"/>
</dbReference>
<reference evidence="2 3" key="1">
    <citation type="journal article" date="2011" name="Proc. Natl. Acad. Sci. U.S.A.">
        <title>Niche of harmful alga Aureococcus anophagefferens revealed through ecogenomics.</title>
        <authorList>
            <person name="Gobler C.J."/>
            <person name="Berry D.L."/>
            <person name="Dyhrman S.T."/>
            <person name="Wilhelm S.W."/>
            <person name="Salamov A."/>
            <person name="Lobanov A.V."/>
            <person name="Zhang Y."/>
            <person name="Collier J.L."/>
            <person name="Wurch L.L."/>
            <person name="Kustka A.B."/>
            <person name="Dill B.D."/>
            <person name="Shah M."/>
            <person name="VerBerkmoes N.C."/>
            <person name="Kuo A."/>
            <person name="Terry A."/>
            <person name="Pangilinan J."/>
            <person name="Lindquist E.A."/>
            <person name="Lucas S."/>
            <person name="Paulsen I.T."/>
            <person name="Hattenrath-Lehmann T.K."/>
            <person name="Talmage S.C."/>
            <person name="Walker E.A."/>
            <person name="Koch F."/>
            <person name="Burson A.M."/>
            <person name="Marcoval M.A."/>
            <person name="Tang Y.Z."/>
            <person name="Lecleir G.R."/>
            <person name="Coyne K.J."/>
            <person name="Berg G.M."/>
            <person name="Bertrand E.M."/>
            <person name="Saito M.A."/>
            <person name="Gladyshev V.N."/>
            <person name="Grigoriev I.V."/>
        </authorList>
    </citation>
    <scope>NUCLEOTIDE SEQUENCE [LARGE SCALE GENOMIC DNA]</scope>
    <source>
        <strain evidence="3">CCMP 1984</strain>
    </source>
</reference>
<dbReference type="InterPro" id="IPR029058">
    <property type="entry name" value="AB_hydrolase_fold"/>
</dbReference>
<sequence length="313" mass="33840">MMRSSAAVQDCLAVAAAGALIGFYLGYRRRARRDAADASEQEQQPDYGDPDAWYVHYILKDGDRWAPPTYVDEQDRAAADAFFVHGTTALRGLGNASVEEGEGAAYAAWKIARQTSCFTHRCRVFAPKYRQARVANYHCFEGHAAPDGPRLPGYQGRLFSEPCGEAAFDVAFADVAAALELFLTKHRRPGRPWILAGHSQGAGHVTRWLNERSARFPAEMADLVVALPLGIQHGADSLPPGLRFAGGPRDFGVVLVWNSVSEGRADTYAAGRKRFGYVANAAVTRLAPFSMNPLTLCGGRQGGLGVDGNVRAA</sequence>
<dbReference type="SUPFAM" id="SSF53474">
    <property type="entry name" value="alpha/beta-Hydrolases"/>
    <property type="match status" value="1"/>
</dbReference>
<dbReference type="RefSeq" id="XP_009042914.1">
    <property type="nucleotide sequence ID" value="XM_009044666.1"/>
</dbReference>
<dbReference type="Gene3D" id="3.40.50.1820">
    <property type="entry name" value="alpha/beta hydrolase"/>
    <property type="match status" value="1"/>
</dbReference>
<name>F0YR72_AURAN</name>
<dbReference type="InParanoid" id="F0YR72"/>
<keyword evidence="1" id="KW-0472">Membrane</keyword>
<dbReference type="ESTHER" id="auran-f0yr72">
    <property type="family name" value="Duf_3089"/>
</dbReference>
<protein>
    <recommendedName>
        <fullName evidence="4">DUF3089 domain-containing protein</fullName>
    </recommendedName>
</protein>
<keyword evidence="3" id="KW-1185">Reference proteome</keyword>
<dbReference type="KEGG" id="aaf:AURANDRAFT_68931"/>
<keyword evidence="1" id="KW-1133">Transmembrane helix</keyword>
<dbReference type="AlphaFoldDB" id="F0YR72"/>
<dbReference type="Proteomes" id="UP000002729">
    <property type="component" value="Unassembled WGS sequence"/>
</dbReference>
<dbReference type="OMA" id="NYHCFEG"/>
<dbReference type="EMBL" id="GL833568">
    <property type="protein sequence ID" value="EGB02387.1"/>
    <property type="molecule type" value="Genomic_DNA"/>
</dbReference>
<dbReference type="InterPro" id="IPR021440">
    <property type="entry name" value="DUF3089"/>
</dbReference>
<evidence type="ECO:0000313" key="2">
    <source>
        <dbReference type="EMBL" id="EGB02387.1"/>
    </source>
</evidence>
<gene>
    <name evidence="2" type="ORF">AURANDRAFT_68931</name>
</gene>